<dbReference type="RefSeq" id="XP_009496345.1">
    <property type="nucleotide sequence ID" value="XM_009498070.1"/>
</dbReference>
<organism evidence="2">
    <name type="scientific">Fonticula alba</name>
    <name type="common">Slime mold</name>
    <dbReference type="NCBI Taxonomy" id="691883"/>
    <lineage>
        <taxon>Eukaryota</taxon>
        <taxon>Rotosphaerida</taxon>
        <taxon>Fonticulaceae</taxon>
        <taxon>Fonticula</taxon>
    </lineage>
</organism>
<dbReference type="Proteomes" id="UP000030693">
    <property type="component" value="Unassembled WGS sequence"/>
</dbReference>
<feature type="region of interest" description="Disordered" evidence="1">
    <location>
        <begin position="59"/>
        <end position="82"/>
    </location>
</feature>
<name>A0A058Z682_FONAL</name>
<feature type="region of interest" description="Disordered" evidence="1">
    <location>
        <begin position="98"/>
        <end position="118"/>
    </location>
</feature>
<proteinExistence type="predicted"/>
<keyword evidence="3" id="KW-1185">Reference proteome</keyword>
<evidence type="ECO:0000256" key="1">
    <source>
        <dbReference type="SAM" id="MobiDB-lite"/>
    </source>
</evidence>
<evidence type="ECO:0000313" key="2">
    <source>
        <dbReference type="EMBL" id="KCV69780.1"/>
    </source>
</evidence>
<sequence>MAPRGMSLLHMRAFSSAAESTSTEVVATSTGFANYDTECAGARLCRAIEAGEEPLPQGYYEPGVVVPRPDGRPVRQLTRPGGLDRLTLGEYTRRFLPATSPVHQAPPGEGSPGGEESHALVRLSAHRQLAYFDPRAHGSGPGTHVQLLAPGLSRNLEAEAR</sequence>
<feature type="non-terminal residue" evidence="2">
    <location>
        <position position="161"/>
    </location>
</feature>
<accession>A0A058Z682</accession>
<dbReference type="EMBL" id="KB932206">
    <property type="protein sequence ID" value="KCV69780.1"/>
    <property type="molecule type" value="Genomic_DNA"/>
</dbReference>
<dbReference type="GeneID" id="20528918"/>
<protein>
    <submittedName>
        <fullName evidence="2">Uncharacterized protein</fullName>
    </submittedName>
</protein>
<gene>
    <name evidence="2" type="ORF">H696_04193</name>
</gene>
<reference evidence="2" key="1">
    <citation type="submission" date="2013-04" db="EMBL/GenBank/DDBJ databases">
        <title>The Genome Sequence of Fonticula alba ATCC 38817.</title>
        <authorList>
            <consortium name="The Broad Institute Genomics Platform"/>
            <person name="Russ C."/>
            <person name="Cuomo C."/>
            <person name="Burger G."/>
            <person name="Gray M.W."/>
            <person name="Holland P.W.H."/>
            <person name="King N."/>
            <person name="Lang F.B.F."/>
            <person name="Roger A.J."/>
            <person name="Ruiz-Trillo I."/>
            <person name="Brown M."/>
            <person name="Walker B."/>
            <person name="Young S."/>
            <person name="Zeng Q."/>
            <person name="Gargeya S."/>
            <person name="Fitzgerald M."/>
            <person name="Haas B."/>
            <person name="Abouelleil A."/>
            <person name="Allen A.W."/>
            <person name="Alvarado L."/>
            <person name="Arachchi H.M."/>
            <person name="Berlin A.M."/>
            <person name="Chapman S.B."/>
            <person name="Gainer-Dewar J."/>
            <person name="Goldberg J."/>
            <person name="Griggs A."/>
            <person name="Gujja S."/>
            <person name="Hansen M."/>
            <person name="Howarth C."/>
            <person name="Imamovic A."/>
            <person name="Ireland A."/>
            <person name="Larimer J."/>
            <person name="McCowan C."/>
            <person name="Murphy C."/>
            <person name="Pearson M."/>
            <person name="Poon T.W."/>
            <person name="Priest M."/>
            <person name="Roberts A."/>
            <person name="Saif S."/>
            <person name="Shea T."/>
            <person name="Sisk P."/>
            <person name="Sykes S."/>
            <person name="Wortman J."/>
            <person name="Nusbaum C."/>
            <person name="Birren B."/>
        </authorList>
    </citation>
    <scope>NUCLEOTIDE SEQUENCE [LARGE SCALE GENOMIC DNA]</scope>
    <source>
        <strain evidence="2">ATCC 38817</strain>
    </source>
</reference>
<dbReference type="AlphaFoldDB" id="A0A058Z682"/>
<evidence type="ECO:0000313" key="3">
    <source>
        <dbReference type="Proteomes" id="UP000030693"/>
    </source>
</evidence>